<dbReference type="GO" id="GO:0051213">
    <property type="term" value="F:dioxygenase activity"/>
    <property type="evidence" value="ECO:0007669"/>
    <property type="project" value="UniProtKB-KW"/>
</dbReference>
<dbReference type="PANTHER" id="PTHR33993:SF14">
    <property type="entry name" value="GB|AAF24581.1"/>
    <property type="match status" value="1"/>
</dbReference>
<organism evidence="2 3">
    <name type="scientific">Thermasporomyces composti</name>
    <dbReference type="NCBI Taxonomy" id="696763"/>
    <lineage>
        <taxon>Bacteria</taxon>
        <taxon>Bacillati</taxon>
        <taxon>Actinomycetota</taxon>
        <taxon>Actinomycetes</taxon>
        <taxon>Propionibacteriales</taxon>
        <taxon>Nocardioidaceae</taxon>
        <taxon>Thermasporomyces</taxon>
    </lineage>
</organism>
<gene>
    <name evidence="2" type="ORF">DFJ64_2618</name>
</gene>
<accession>A0A3D9V5Y1</accession>
<keyword evidence="2" id="KW-0560">Oxidoreductase</keyword>
<protein>
    <submittedName>
        <fullName evidence="2">Glyoxalase/bleomycin resistance protein/dioxygenase superfamily protein</fullName>
    </submittedName>
</protein>
<dbReference type="Pfam" id="PF00903">
    <property type="entry name" value="Glyoxalase"/>
    <property type="match status" value="1"/>
</dbReference>
<keyword evidence="3" id="KW-1185">Reference proteome</keyword>
<dbReference type="InterPro" id="IPR004360">
    <property type="entry name" value="Glyas_Fos-R_dOase_dom"/>
</dbReference>
<dbReference type="EMBL" id="QTUC01000001">
    <property type="protein sequence ID" value="REF37178.1"/>
    <property type="molecule type" value="Genomic_DNA"/>
</dbReference>
<proteinExistence type="predicted"/>
<dbReference type="Proteomes" id="UP000256485">
    <property type="component" value="Unassembled WGS sequence"/>
</dbReference>
<name>A0A3D9V5Y1_THECX</name>
<evidence type="ECO:0000313" key="3">
    <source>
        <dbReference type="Proteomes" id="UP000256485"/>
    </source>
</evidence>
<comment type="caution">
    <text evidence="2">The sequence shown here is derived from an EMBL/GenBank/DDBJ whole genome shotgun (WGS) entry which is preliminary data.</text>
</comment>
<dbReference type="SUPFAM" id="SSF54593">
    <property type="entry name" value="Glyoxalase/Bleomycin resistance protein/Dihydroxybiphenyl dioxygenase"/>
    <property type="match status" value="1"/>
</dbReference>
<dbReference type="Gene3D" id="3.10.180.10">
    <property type="entry name" value="2,3-Dihydroxybiphenyl 1,2-Dioxygenase, domain 1"/>
    <property type="match status" value="1"/>
</dbReference>
<dbReference type="InterPro" id="IPR052164">
    <property type="entry name" value="Anthracycline_SecMetBiosynth"/>
</dbReference>
<dbReference type="InterPro" id="IPR029068">
    <property type="entry name" value="Glyas_Bleomycin-R_OHBP_Dase"/>
</dbReference>
<dbReference type="AlphaFoldDB" id="A0A3D9V5Y1"/>
<reference evidence="2 3" key="1">
    <citation type="submission" date="2018-08" db="EMBL/GenBank/DDBJ databases">
        <title>Sequencing the genomes of 1000 actinobacteria strains.</title>
        <authorList>
            <person name="Klenk H.-P."/>
        </authorList>
    </citation>
    <scope>NUCLEOTIDE SEQUENCE [LARGE SCALE GENOMIC DNA]</scope>
    <source>
        <strain evidence="2 3">DSM 22891</strain>
    </source>
</reference>
<feature type="domain" description="VOC" evidence="1">
    <location>
        <begin position="5"/>
        <end position="120"/>
    </location>
</feature>
<dbReference type="PROSITE" id="PS51819">
    <property type="entry name" value="VOC"/>
    <property type="match status" value="1"/>
</dbReference>
<evidence type="ECO:0000313" key="2">
    <source>
        <dbReference type="EMBL" id="REF37178.1"/>
    </source>
</evidence>
<evidence type="ECO:0000259" key="1">
    <source>
        <dbReference type="PROSITE" id="PS51819"/>
    </source>
</evidence>
<keyword evidence="2" id="KW-0223">Dioxygenase</keyword>
<sequence>MGTVSFEGLVIFCADVEKSAAFYEGLLGLRRQSSDGDITLALPTKGNPEGAWLLLHKRHEGIDVTPHELGTFTVDDVDGLVERLRADGHRITSEPTDQPWGVREANVADPDGYTLTLSQPLPTASS</sequence>
<dbReference type="RefSeq" id="WP_170152605.1">
    <property type="nucleotide sequence ID" value="NZ_QTUC01000001.1"/>
</dbReference>
<dbReference type="PANTHER" id="PTHR33993">
    <property type="entry name" value="GLYOXALASE-RELATED"/>
    <property type="match status" value="1"/>
</dbReference>
<dbReference type="InterPro" id="IPR037523">
    <property type="entry name" value="VOC_core"/>
</dbReference>